<proteinExistence type="predicted"/>
<reference evidence="1" key="1">
    <citation type="journal article" date="2014" name="BMC Genomics">
        <title>Characterizing the developmental transcriptome of the oriental fruit fly, Bactrocera dorsalis (Diptera: Tephritidae) through comparative genomic analysis with Drosophila melanogaster utilizing modENCODE datasets.</title>
        <authorList>
            <person name="Geib S.M."/>
            <person name="Calla B."/>
            <person name="Hall B."/>
            <person name="Hou S."/>
            <person name="Manoukis N.C."/>
        </authorList>
    </citation>
    <scope>NUCLEOTIDE SEQUENCE</scope>
    <source>
        <strain evidence="1">Punador</strain>
    </source>
</reference>
<protein>
    <submittedName>
        <fullName evidence="1">Uncharacterized protein</fullName>
    </submittedName>
</protein>
<dbReference type="AlphaFoldDB" id="A0A034WX31"/>
<evidence type="ECO:0000313" key="1">
    <source>
        <dbReference type="EMBL" id="JAC58353.1"/>
    </source>
</evidence>
<name>A0A034WX31_BACDO</name>
<dbReference type="EMBL" id="GAKP01000599">
    <property type="protein sequence ID" value="JAC58353.1"/>
    <property type="molecule type" value="Transcribed_RNA"/>
</dbReference>
<accession>A0A034WX31</accession>
<sequence>MPLCMLYIRMRDFIDKNCKPLFVWQYKCTLGLDGKRRPSNKPQQQKQQSTILETRIRAASKQWTTQRASIIVAASNLETQFLHPRWHKAQKCSVTLANGVLGSH</sequence>
<organism evidence="1">
    <name type="scientific">Bactrocera dorsalis</name>
    <name type="common">Oriental fruit fly</name>
    <name type="synonym">Dacus dorsalis</name>
    <dbReference type="NCBI Taxonomy" id="27457"/>
    <lineage>
        <taxon>Eukaryota</taxon>
        <taxon>Metazoa</taxon>
        <taxon>Ecdysozoa</taxon>
        <taxon>Arthropoda</taxon>
        <taxon>Hexapoda</taxon>
        <taxon>Insecta</taxon>
        <taxon>Pterygota</taxon>
        <taxon>Neoptera</taxon>
        <taxon>Endopterygota</taxon>
        <taxon>Diptera</taxon>
        <taxon>Brachycera</taxon>
        <taxon>Muscomorpha</taxon>
        <taxon>Tephritoidea</taxon>
        <taxon>Tephritidae</taxon>
        <taxon>Bactrocera</taxon>
        <taxon>Bactrocera</taxon>
    </lineage>
</organism>